<accession>A0A4Y1ZWW2</accession>
<organism evidence="1 2">
    <name type="scientific">Araneus ventricosus</name>
    <name type="common">Orbweaver spider</name>
    <name type="synonym">Epeira ventricosa</name>
    <dbReference type="NCBI Taxonomy" id="182803"/>
    <lineage>
        <taxon>Eukaryota</taxon>
        <taxon>Metazoa</taxon>
        <taxon>Ecdysozoa</taxon>
        <taxon>Arthropoda</taxon>
        <taxon>Chelicerata</taxon>
        <taxon>Arachnida</taxon>
        <taxon>Araneae</taxon>
        <taxon>Araneomorphae</taxon>
        <taxon>Entelegynae</taxon>
        <taxon>Araneoidea</taxon>
        <taxon>Araneidae</taxon>
        <taxon>Araneus</taxon>
    </lineage>
</organism>
<name>A0A4Y1ZWW2_ARAVE</name>
<keyword evidence="2" id="KW-1185">Reference proteome</keyword>
<dbReference type="EMBL" id="BGPR01000001">
    <property type="protein sequence ID" value="GBL71981.1"/>
    <property type="molecule type" value="Genomic_DNA"/>
</dbReference>
<comment type="caution">
    <text evidence="1">The sequence shown here is derived from an EMBL/GenBank/DDBJ whole genome shotgun (WGS) entry which is preliminary data.</text>
</comment>
<sequence>MGNDQKDGNGFDAADAARRLHESCNVDQILWDQFQSENSVSRSVTCCNPAEDGFLGIWLEEVPLPCLSSFQMISLQQGREYWLLLRQAR</sequence>
<gene>
    <name evidence="1" type="ORF">AVEN_115021_1</name>
</gene>
<proteinExistence type="predicted"/>
<evidence type="ECO:0000313" key="2">
    <source>
        <dbReference type="Proteomes" id="UP000499080"/>
    </source>
</evidence>
<reference evidence="1 2" key="1">
    <citation type="journal article" date="2019" name="Sci. Rep.">
        <title>Orb-weaving spider Araneus ventricosus genome elucidates the spidroin gene catalogue.</title>
        <authorList>
            <person name="Kono N."/>
            <person name="Nakamura H."/>
            <person name="Ohtoshi R."/>
            <person name="Moran D.A.P."/>
            <person name="Shinohara A."/>
            <person name="Yoshida Y."/>
            <person name="Fujiwara M."/>
            <person name="Mori M."/>
            <person name="Tomita M."/>
            <person name="Arakawa K."/>
        </authorList>
    </citation>
    <scope>NUCLEOTIDE SEQUENCE [LARGE SCALE GENOMIC DNA]</scope>
</reference>
<dbReference type="AlphaFoldDB" id="A0A4Y1ZWW2"/>
<evidence type="ECO:0000313" key="1">
    <source>
        <dbReference type="EMBL" id="GBL71981.1"/>
    </source>
</evidence>
<protein>
    <submittedName>
        <fullName evidence="1">Uncharacterized protein</fullName>
    </submittedName>
</protein>
<dbReference type="OrthoDB" id="9996331at2759"/>
<dbReference type="Proteomes" id="UP000499080">
    <property type="component" value="Unassembled WGS sequence"/>
</dbReference>